<dbReference type="STRING" id="1202772.A0A1V9YE56"/>
<dbReference type="Proteomes" id="UP000243579">
    <property type="component" value="Unassembled WGS sequence"/>
</dbReference>
<gene>
    <name evidence="8" type="ORF">ACHHYP_14071</name>
</gene>
<evidence type="ECO:0000313" key="8">
    <source>
        <dbReference type="EMBL" id="OQR83967.1"/>
    </source>
</evidence>
<dbReference type="InterPro" id="IPR036259">
    <property type="entry name" value="MFS_trans_sf"/>
</dbReference>
<name>A0A1V9YE56_ACHHY</name>
<dbReference type="InterPro" id="IPR039309">
    <property type="entry name" value="BT1"/>
</dbReference>
<feature type="transmembrane region" description="Helical" evidence="7">
    <location>
        <begin position="149"/>
        <end position="167"/>
    </location>
</feature>
<dbReference type="AlphaFoldDB" id="A0A1V9YE56"/>
<evidence type="ECO:0000256" key="5">
    <source>
        <dbReference type="ARBA" id="ARBA00022989"/>
    </source>
</evidence>
<comment type="caution">
    <text evidence="8">The sequence shown here is derived from an EMBL/GenBank/DDBJ whole genome shotgun (WGS) entry which is preliminary data.</text>
</comment>
<dbReference type="PANTHER" id="PTHR31585">
    <property type="entry name" value="FOLATE-BIOPTERIN TRANSPORTER 1, CHLOROPLASTIC"/>
    <property type="match status" value="1"/>
</dbReference>
<organism evidence="8 9">
    <name type="scientific">Achlya hypogyna</name>
    <name type="common">Oomycete</name>
    <name type="synonym">Protoachlya hypogyna</name>
    <dbReference type="NCBI Taxonomy" id="1202772"/>
    <lineage>
        <taxon>Eukaryota</taxon>
        <taxon>Sar</taxon>
        <taxon>Stramenopiles</taxon>
        <taxon>Oomycota</taxon>
        <taxon>Saprolegniomycetes</taxon>
        <taxon>Saprolegniales</taxon>
        <taxon>Achlyaceae</taxon>
        <taxon>Achlya</taxon>
    </lineage>
</organism>
<dbReference type="GO" id="GO:0016020">
    <property type="term" value="C:membrane"/>
    <property type="evidence" value="ECO:0007669"/>
    <property type="project" value="UniProtKB-SubCell"/>
</dbReference>
<evidence type="ECO:0000256" key="6">
    <source>
        <dbReference type="ARBA" id="ARBA00023136"/>
    </source>
</evidence>
<feature type="transmembrane region" description="Helical" evidence="7">
    <location>
        <begin position="344"/>
        <end position="364"/>
    </location>
</feature>
<keyword evidence="3" id="KW-0813">Transport</keyword>
<keyword evidence="9" id="KW-1185">Reference proteome</keyword>
<sequence length="460" mass="50212">MGLLPSEASLLPMGLLALYFIQSFLMSFPMTAYISWVSDTIHMSPATTNFYYALTFFPWNLKPLYALISDNYPIFGYHRKYYIVLCEVISALSVLATGLVVRSVAGAFAVKFLDSACEAFTQMMLGIVLVDVASGDREKSSNVQSWANAAKNSAAILALVAGIPVYADKSIAATTVISWSSVIPLAGVFVAIYVLHEKKASVTEPESTADRPTNCTELVQSKWTALRRTVTRIVHEQWAYIPVMFFFFLCSALPSGGTVWYQYTYFLLKDELECLQYSSLAGMVGRVVSCAVYARFTRGFGIRTVFAVSTVLSTLASLPQILLAPPIATSLPISVCTFCTIESFVTAFAGEFALLQLLVVATYFCPPRKELHGLTYALYLSFIDFGGVVSSFFSAILISALGITQDPSTFAIDWSNLWLLIVLGAIFQVGILAFLCLLPAQVDTNPSTPEAQALLPQEAA</sequence>
<proteinExistence type="inferred from homology"/>
<accession>A0A1V9YE56</accession>
<feature type="transmembrane region" description="Helical" evidence="7">
    <location>
        <begin position="275"/>
        <end position="293"/>
    </location>
</feature>
<evidence type="ECO:0000313" key="9">
    <source>
        <dbReference type="Proteomes" id="UP000243579"/>
    </source>
</evidence>
<feature type="transmembrane region" description="Helical" evidence="7">
    <location>
        <begin position="80"/>
        <end position="101"/>
    </location>
</feature>
<evidence type="ECO:0000256" key="7">
    <source>
        <dbReference type="SAM" id="Phobius"/>
    </source>
</evidence>
<evidence type="ECO:0000256" key="4">
    <source>
        <dbReference type="ARBA" id="ARBA00022692"/>
    </source>
</evidence>
<dbReference type="PANTHER" id="PTHR31585:SF0">
    <property type="entry name" value="FOLATE-BIOPTERIN TRANSPORTER 1, CHLOROPLASTIC"/>
    <property type="match status" value="1"/>
</dbReference>
<evidence type="ECO:0000256" key="1">
    <source>
        <dbReference type="ARBA" id="ARBA00004141"/>
    </source>
</evidence>
<comment type="subcellular location">
    <subcellularLocation>
        <location evidence="1">Membrane</location>
        <topology evidence="1">Multi-pass membrane protein</topology>
    </subcellularLocation>
</comment>
<evidence type="ECO:0000256" key="3">
    <source>
        <dbReference type="ARBA" id="ARBA00022448"/>
    </source>
</evidence>
<dbReference type="EMBL" id="JNBR01002025">
    <property type="protein sequence ID" value="OQR83967.1"/>
    <property type="molecule type" value="Genomic_DNA"/>
</dbReference>
<feature type="transmembrane region" description="Helical" evidence="7">
    <location>
        <begin position="49"/>
        <end position="68"/>
    </location>
</feature>
<evidence type="ECO:0000256" key="2">
    <source>
        <dbReference type="ARBA" id="ARBA00007015"/>
    </source>
</evidence>
<protein>
    <submittedName>
        <fullName evidence="8">Folate-Biopterin Transporter (FBT) family</fullName>
    </submittedName>
</protein>
<feature type="transmembrane region" description="Helical" evidence="7">
    <location>
        <begin position="238"/>
        <end position="263"/>
    </location>
</feature>
<keyword evidence="6 7" id="KW-0472">Membrane</keyword>
<dbReference type="SUPFAM" id="SSF103473">
    <property type="entry name" value="MFS general substrate transporter"/>
    <property type="match status" value="1"/>
</dbReference>
<feature type="transmembrane region" description="Helical" evidence="7">
    <location>
        <begin position="16"/>
        <end position="37"/>
    </location>
</feature>
<comment type="similarity">
    <text evidence="2">Belongs to the major facilitator superfamily. Folate-biopterin transporter (TC 2.A.71) family.</text>
</comment>
<feature type="transmembrane region" description="Helical" evidence="7">
    <location>
        <begin position="418"/>
        <end position="438"/>
    </location>
</feature>
<feature type="transmembrane region" description="Helical" evidence="7">
    <location>
        <begin position="173"/>
        <end position="195"/>
    </location>
</feature>
<keyword evidence="5 7" id="KW-1133">Transmembrane helix</keyword>
<keyword evidence="4 7" id="KW-0812">Transmembrane</keyword>
<feature type="transmembrane region" description="Helical" evidence="7">
    <location>
        <begin position="305"/>
        <end position="324"/>
    </location>
</feature>
<dbReference type="OrthoDB" id="754047at2759"/>
<reference evidence="8 9" key="1">
    <citation type="journal article" date="2014" name="Genome Biol. Evol.">
        <title>The secreted proteins of Achlya hypogyna and Thraustotheca clavata identify the ancestral oomycete secretome and reveal gene acquisitions by horizontal gene transfer.</title>
        <authorList>
            <person name="Misner I."/>
            <person name="Blouin N."/>
            <person name="Leonard G."/>
            <person name="Richards T.A."/>
            <person name="Lane C.E."/>
        </authorList>
    </citation>
    <scope>NUCLEOTIDE SEQUENCE [LARGE SCALE GENOMIC DNA]</scope>
    <source>
        <strain evidence="8 9">ATCC 48635</strain>
    </source>
</reference>
<dbReference type="Pfam" id="PF03092">
    <property type="entry name" value="BT1"/>
    <property type="match status" value="1"/>
</dbReference>
<feature type="transmembrane region" description="Helical" evidence="7">
    <location>
        <begin position="376"/>
        <end position="398"/>
    </location>
</feature>